<evidence type="ECO:0000256" key="6">
    <source>
        <dbReference type="ARBA" id="ARBA00023054"/>
    </source>
</evidence>
<keyword evidence="13" id="KW-1185">Reference proteome</keyword>
<keyword evidence="4 9" id="KW-0156">Chromatin regulator</keyword>
<comment type="caution">
    <text evidence="12">The sequence shown here is derived from an EMBL/GenBank/DDBJ whole genome shotgun (WGS) entry which is preliminary data.</text>
</comment>
<keyword evidence="9" id="KW-0234">DNA repair</keyword>
<evidence type="ECO:0000256" key="8">
    <source>
        <dbReference type="ARBA" id="ARBA00023242"/>
    </source>
</evidence>
<feature type="compositionally biased region" description="Basic and acidic residues" evidence="11">
    <location>
        <begin position="78"/>
        <end position="93"/>
    </location>
</feature>
<proteinExistence type="inferred from homology"/>
<evidence type="ECO:0000256" key="7">
    <source>
        <dbReference type="ARBA" id="ARBA00023163"/>
    </source>
</evidence>
<evidence type="ECO:0000256" key="5">
    <source>
        <dbReference type="ARBA" id="ARBA00023015"/>
    </source>
</evidence>
<dbReference type="EMBL" id="CAJVPK010000953">
    <property type="protein sequence ID" value="CAG8561859.1"/>
    <property type="molecule type" value="Genomic_DNA"/>
</dbReference>
<keyword evidence="5 9" id="KW-0805">Transcription regulation</keyword>
<sequence length="170" mass="19624">MSIKKEETPTSLPQAAARQKLEEAEIELRDLLNRKKQVDKSLKAIEKQIWQFEGSYLEETHSGGNLIRGFDNYLRATNDKKKKSEINYEDRLFSRSSATSEKANGNKGEDSSTSSDDNKSGYKKMGDNIKKKKNKKPINYAYSQEVKDNNREHKRIRLSLRDTAEDDFDI</sequence>
<evidence type="ECO:0000256" key="3">
    <source>
        <dbReference type="ARBA" id="ARBA00018504"/>
    </source>
</evidence>
<reference evidence="12" key="1">
    <citation type="submission" date="2021-06" db="EMBL/GenBank/DDBJ databases">
        <authorList>
            <person name="Kallberg Y."/>
            <person name="Tangrot J."/>
            <person name="Rosling A."/>
        </authorList>
    </citation>
    <scope>NUCLEOTIDE SEQUENCE</scope>
    <source>
        <strain evidence="12">AZ414A</strain>
    </source>
</reference>
<evidence type="ECO:0000256" key="1">
    <source>
        <dbReference type="ARBA" id="ARBA00004123"/>
    </source>
</evidence>
<dbReference type="GO" id="GO:0006281">
    <property type="term" value="P:DNA repair"/>
    <property type="evidence" value="ECO:0007669"/>
    <property type="project" value="UniProtKB-UniRule"/>
</dbReference>
<evidence type="ECO:0000313" key="12">
    <source>
        <dbReference type="EMBL" id="CAG8561859.1"/>
    </source>
</evidence>
<dbReference type="InterPro" id="IPR015418">
    <property type="entry name" value="Eaf6"/>
</dbReference>
<comment type="subcellular location">
    <subcellularLocation>
        <location evidence="1 9">Nucleus</location>
    </subcellularLocation>
</comment>
<evidence type="ECO:0000256" key="10">
    <source>
        <dbReference type="SAM" id="Coils"/>
    </source>
</evidence>
<comment type="subunit">
    <text evidence="9">Component of the NuA4 histone acetyltransferase complex.</text>
</comment>
<dbReference type="AlphaFoldDB" id="A0A9N9BB49"/>
<dbReference type="GO" id="GO:0035267">
    <property type="term" value="C:NuA4 histone acetyltransferase complex"/>
    <property type="evidence" value="ECO:0007669"/>
    <property type="project" value="UniProtKB-UniRule"/>
</dbReference>
<keyword evidence="7 9" id="KW-0804">Transcription</keyword>
<dbReference type="Proteomes" id="UP000789706">
    <property type="component" value="Unassembled WGS sequence"/>
</dbReference>
<dbReference type="GO" id="GO:0006325">
    <property type="term" value="P:chromatin organization"/>
    <property type="evidence" value="ECO:0007669"/>
    <property type="project" value="UniProtKB-KW"/>
</dbReference>
<keyword evidence="8 9" id="KW-0539">Nucleus</keyword>
<name>A0A9N9BB49_9GLOM</name>
<feature type="compositionally biased region" description="Basic and acidic residues" evidence="11">
    <location>
        <begin position="116"/>
        <end position="129"/>
    </location>
</feature>
<feature type="coiled-coil region" evidence="10">
    <location>
        <begin position="14"/>
        <end position="48"/>
    </location>
</feature>
<feature type="compositionally biased region" description="Polar residues" evidence="11">
    <location>
        <begin position="94"/>
        <end position="103"/>
    </location>
</feature>
<evidence type="ECO:0000256" key="2">
    <source>
        <dbReference type="ARBA" id="ARBA00010916"/>
    </source>
</evidence>
<gene>
    <name evidence="12" type="ORF">DEBURN_LOCUS7630</name>
</gene>
<comment type="function">
    <text evidence="9">Component of the NuA4 histone acetyltransferase complex which is involved in transcriptional activation of selected genes principally by acetylation of nucleosomal histone H4 and H2A. The NuA4 complex is also involved in DNA repair.</text>
</comment>
<protein>
    <recommendedName>
        <fullName evidence="3 9">Chromatin modification-related protein EAF6</fullName>
    </recommendedName>
</protein>
<evidence type="ECO:0000256" key="4">
    <source>
        <dbReference type="ARBA" id="ARBA00022853"/>
    </source>
</evidence>
<keyword evidence="9" id="KW-0227">DNA damage</keyword>
<accession>A0A9N9BB49</accession>
<dbReference type="GO" id="GO:0005634">
    <property type="term" value="C:nucleus"/>
    <property type="evidence" value="ECO:0007669"/>
    <property type="project" value="UniProtKB-SubCell"/>
</dbReference>
<feature type="region of interest" description="Disordered" evidence="11">
    <location>
        <begin position="78"/>
        <end position="152"/>
    </location>
</feature>
<evidence type="ECO:0000256" key="9">
    <source>
        <dbReference type="RuleBase" id="RU368022"/>
    </source>
</evidence>
<dbReference type="OrthoDB" id="440324at2759"/>
<organism evidence="12 13">
    <name type="scientific">Diversispora eburnea</name>
    <dbReference type="NCBI Taxonomy" id="1213867"/>
    <lineage>
        <taxon>Eukaryota</taxon>
        <taxon>Fungi</taxon>
        <taxon>Fungi incertae sedis</taxon>
        <taxon>Mucoromycota</taxon>
        <taxon>Glomeromycotina</taxon>
        <taxon>Glomeromycetes</taxon>
        <taxon>Diversisporales</taxon>
        <taxon>Diversisporaceae</taxon>
        <taxon>Diversispora</taxon>
    </lineage>
</organism>
<evidence type="ECO:0000256" key="11">
    <source>
        <dbReference type="SAM" id="MobiDB-lite"/>
    </source>
</evidence>
<dbReference type="Pfam" id="PF09340">
    <property type="entry name" value="NuA4"/>
    <property type="match status" value="1"/>
</dbReference>
<dbReference type="PANTHER" id="PTHR13476">
    <property type="entry name" value="CHROMATIN MODIFICATION-RELATED PROTEIN MEAF6"/>
    <property type="match status" value="1"/>
</dbReference>
<comment type="similarity">
    <text evidence="2 9">Belongs to the EAF6 family.</text>
</comment>
<keyword evidence="6 10" id="KW-0175">Coiled coil</keyword>
<evidence type="ECO:0000313" key="13">
    <source>
        <dbReference type="Proteomes" id="UP000789706"/>
    </source>
</evidence>